<evidence type="ECO:0000256" key="4">
    <source>
        <dbReference type="ARBA" id="ARBA00022729"/>
    </source>
</evidence>
<comment type="subcellular location">
    <subcellularLocation>
        <location evidence="1">Endomembrane system</location>
    </subcellularLocation>
</comment>
<keyword evidence="4" id="KW-0732">Signal</keyword>
<evidence type="ECO:0000256" key="7">
    <source>
        <dbReference type="ARBA" id="ARBA00023157"/>
    </source>
</evidence>
<dbReference type="GO" id="GO:0005537">
    <property type="term" value="F:D-mannose binding"/>
    <property type="evidence" value="ECO:0007669"/>
    <property type="project" value="InterPro"/>
</dbReference>
<dbReference type="OrthoDB" id="4504960at2759"/>
<evidence type="ECO:0000256" key="1">
    <source>
        <dbReference type="ARBA" id="ARBA00004308"/>
    </source>
</evidence>
<dbReference type="SUPFAM" id="SSF50911">
    <property type="entry name" value="Mannose 6-phosphate receptor domain"/>
    <property type="match status" value="14"/>
</dbReference>
<feature type="compositionally biased region" description="Low complexity" evidence="8">
    <location>
        <begin position="2040"/>
        <end position="2064"/>
    </location>
</feature>
<dbReference type="InterPro" id="IPR000479">
    <property type="entry name" value="CIMR_rpt"/>
</dbReference>
<keyword evidence="6 9" id="KW-0472">Membrane</keyword>
<feature type="domain" description="MRH" evidence="10">
    <location>
        <begin position="538"/>
        <end position="693"/>
    </location>
</feature>
<name>A0A9Q0IQB1_9TELE</name>
<feature type="domain" description="MRH" evidence="10">
    <location>
        <begin position="239"/>
        <end position="390"/>
    </location>
</feature>
<feature type="compositionally biased region" description="Low complexity" evidence="8">
    <location>
        <begin position="2008"/>
        <end position="2020"/>
    </location>
</feature>
<feature type="transmembrane region" description="Helical" evidence="9">
    <location>
        <begin position="1946"/>
        <end position="1968"/>
    </location>
</feature>
<organism evidence="11 12">
    <name type="scientific">Muraenolepis orangiensis</name>
    <name type="common">Patagonian moray cod</name>
    <dbReference type="NCBI Taxonomy" id="630683"/>
    <lineage>
        <taxon>Eukaryota</taxon>
        <taxon>Metazoa</taxon>
        <taxon>Chordata</taxon>
        <taxon>Craniata</taxon>
        <taxon>Vertebrata</taxon>
        <taxon>Euteleostomi</taxon>
        <taxon>Actinopterygii</taxon>
        <taxon>Neopterygii</taxon>
        <taxon>Teleostei</taxon>
        <taxon>Neoteleostei</taxon>
        <taxon>Acanthomorphata</taxon>
        <taxon>Zeiogadaria</taxon>
        <taxon>Gadariae</taxon>
        <taxon>Gadiformes</taxon>
        <taxon>Muraenolepidoidei</taxon>
        <taxon>Muraenolepididae</taxon>
        <taxon>Muraenolepis</taxon>
    </lineage>
</organism>
<keyword evidence="7" id="KW-1015">Disulfide bond</keyword>
<dbReference type="PROSITE" id="PS51914">
    <property type="entry name" value="MRH"/>
    <property type="match status" value="13"/>
</dbReference>
<dbReference type="PANTHER" id="PTHR15071:SF0">
    <property type="entry name" value="MANNOSE 6-PHOSPHATE RECEPTOR-LIKE PROTEIN 1"/>
    <property type="match status" value="1"/>
</dbReference>
<feature type="domain" description="MRH" evidence="10">
    <location>
        <begin position="1351"/>
        <end position="1493"/>
    </location>
</feature>
<evidence type="ECO:0000313" key="12">
    <source>
        <dbReference type="Proteomes" id="UP001148018"/>
    </source>
</evidence>
<dbReference type="GO" id="GO:0038023">
    <property type="term" value="F:signaling receptor activity"/>
    <property type="evidence" value="ECO:0007669"/>
    <property type="project" value="InterPro"/>
</dbReference>
<feature type="domain" description="MRH" evidence="10">
    <location>
        <begin position="1091"/>
        <end position="1200"/>
    </location>
</feature>
<dbReference type="GO" id="GO:0005802">
    <property type="term" value="C:trans-Golgi network"/>
    <property type="evidence" value="ECO:0007669"/>
    <property type="project" value="TreeGrafter"/>
</dbReference>
<feature type="domain" description="MRH" evidence="10">
    <location>
        <begin position="1"/>
        <end position="77"/>
    </location>
</feature>
<feature type="domain" description="MRH" evidence="10">
    <location>
        <begin position="1651"/>
        <end position="1788"/>
    </location>
</feature>
<feature type="compositionally biased region" description="Acidic residues" evidence="8">
    <location>
        <begin position="2141"/>
        <end position="2153"/>
    </location>
</feature>
<feature type="domain" description="MRH" evidence="10">
    <location>
        <begin position="1505"/>
        <end position="1648"/>
    </location>
</feature>
<dbReference type="SMART" id="SM01404">
    <property type="entry name" value="CIMR"/>
    <property type="match status" value="13"/>
</dbReference>
<feature type="region of interest" description="Disordered" evidence="8">
    <location>
        <begin position="2094"/>
        <end position="2153"/>
    </location>
</feature>
<evidence type="ECO:0000256" key="5">
    <source>
        <dbReference type="ARBA" id="ARBA00022989"/>
    </source>
</evidence>
<dbReference type="Gene3D" id="2.70.130.10">
    <property type="entry name" value="Mannose-6-phosphate receptor binding domain"/>
    <property type="match status" value="14"/>
</dbReference>
<evidence type="ECO:0000256" key="8">
    <source>
        <dbReference type="SAM" id="MobiDB-lite"/>
    </source>
</evidence>
<dbReference type="GO" id="GO:0007041">
    <property type="term" value="P:lysosomal transport"/>
    <property type="evidence" value="ECO:0007669"/>
    <property type="project" value="InterPro"/>
</dbReference>
<dbReference type="InterPro" id="IPR044865">
    <property type="entry name" value="MRH_dom"/>
</dbReference>
<dbReference type="PANTHER" id="PTHR15071">
    <property type="entry name" value="MANNOSE-6-PHOSPHATE RECEPTOR FAMILY MEMBER"/>
    <property type="match status" value="1"/>
</dbReference>
<feature type="domain" description="MRH" evidence="10">
    <location>
        <begin position="396"/>
        <end position="535"/>
    </location>
</feature>
<sequence>MGSPRQQLELVGSDRLQLHYTVTAGTPGPAFCNGHEPALTITFICPSVRHQGSDPRMMAKDNCRYEVEWVTENACHRDYLESSTCKLTNDQHDVSIDLTPLTQSSSSDHLYYAESKDEAGGEGYLYYLNVCGEILTGECSDQAGFVSACQVKGTENIKKIAGRYQNQTLRYSDGDLTLIYPGGVSCSSGFQRMTIINFDCDKDAENGGRGNPLFAGETDCTYYFDWKTAYACVKEKEELLCSLADGKKRYDLSPLTRYPEADAAQNWEVLDANAPEKDPRRFYLNVCHQVIRRGATEACPQEAAMCAVDRDGKATNLGRFLSAPQKTEVGGDIKLLYTDGDKCSSGMMIKTILILKCKPGDQSSSPMVRSVSPDGCVYELEWYTATACVLSQTQGVDCKVEDAEAGFSFDLSPLMKPSGSYYNMSRPEYDYYVNVCGPLTTALCPPKAGSCQVDKRSSGNSWSLGEANDRLSYYDGVIQLAYHNGSQYNIKEHVLRSTLISFLCDPDAGAGAPEFQVEDKFTYNFRWYTSYACPERPHECVVTDPQTLEQYDLSSLSRSGSTRNWEAMDMLDPKNPRKYYINVCRPITAVGGCDRLASACQMKYESQQGVMRETASLGNMGVAKRGPVIEERDRLLLEFTGGSACVSDGLTLASATRIHLVCSRGAEASGPKFLKYQNCTADFKWETRAACAIRTTQNDEGYKAEANGKVYMVNICADVPACGVGAAGCELEGKTAIGPVGMKERSLHYSTEGLLALTYKGDLDKPTGTRSTYTISFVCSSDAASERQLTLLHENLGSGTHTTQDVLFQFSTALACIPAPVDCQVSDSHGNEYDLSQLSRDAEDSPWVAIDTFPQASTRRFYINVLGLLGACGSLSGTKVNLGYVQSSPQVADDGSVTIVYRNGDHCGATGRYSTRLIFQCDDNPGSVVFDRQDGCEYVFLWRTSSACEDCTVRDPRSGHLFDLSSLKGKDYPVRSGKYTYHLSVCTGLQRGICTHGDTGDDRVASCQAEGESHKIAGLASQTLSYVGDQLILNYTRGETCHKLYKRSTEVYFSCHPDQKPGVPEFIKETPECTYMFNWRTALACLPVKTTTCSYNDGAGHSYDLSSLAMDKTNWLQGGSWKCPSDAAACLKEGDKYMGLGEAIVAPSGEQGVLKLEYTGGELCPDNIRRKSAVIRFQCDKDKVDCVYSFMWFTVAACPLDRSLHDDCRVTNPATGHLFDLNPLFVEGGYTIYDHDDPQKMVRLNVCGELAGAGCSPGTGTQLVTHPPTAAISLTSVCRPGLKDRSSAVSAGQATRKLSYVDQVLELVYEGGDPCLSNPALKHKSVISFICRSAGWGSASTEPVLVDSDANTCTHFFSIHTPLVCDGYYSATDDELTQSDDHLPDFYVNICEPLNPIPGVTCPPGSTVCMDPDDGPPVDIGRTTTGPRIDHATNEVSITYQSSTPCPADPSRNYTSTMVFRCQRGLDLGSPRMLQQQGCVFMLEWATPVVCPDTTQATGCKLYDSQLQFTFDLSALAGEIQVQDGTRSYRINVCGSVAEPACKGSAVCQVSGAAGEESGAEEAAVSFGISKAMTLDYQYQQGAVLMQYGGGDPCPTVTDHEELLTGKRQTSILLTCDRAAGQGTPRLLSETGGCAASFRWPTSVACTPSKMDCKLVSQHQTYDLRTLSSLTEPWKFSHEGDSYYINLCRAVHGGRTDCPESATVCRHKAEGGVTQMLGRVYTQKMSRIDQQILVNYSMGDSVCGNNLAAQTVIQLTCGSTVGHPTLVSVDKATCVFTIAWETRAACAVKQREVEMVNGTIQASGDIRPNGDRYIYHIQLSGITNNSLTSCKGANICQVRLSGDYQRKIGSSSNAKYFIKGANLDVMVPSESECGREKTKKVSSTIMFHCSPLAGVGIPEFMLETDSCQYLFVWHTATVCNLIVAEHDNAADQDGGGAPGLSGRSQALGAVLSVLLVVVTVCLLGALVIQKVSACCRRGNQVSYKYSKVEIDDEGGEDEMEWLMEEQEASPTSSGPASSSRHGGGTANGHIAAKPVNGLRSLAAAQTAPRSAASRSSSSALRSTSINPFDVSPPPPPSLLCRLQEESDEDLVGLLDVSDRKTHRSRGGGGSGGKLKPNHHTAGTTTAAVSGPRSVPGRRQDLDDDDSDEDLLRV</sequence>
<feature type="domain" description="MRH" evidence="10">
    <location>
        <begin position="698"/>
        <end position="818"/>
    </location>
</feature>
<dbReference type="FunFam" id="2.70.130.10:FF:000016">
    <property type="entry name" value="Insulin-like growth factor 2 receptor"/>
    <property type="match status" value="1"/>
</dbReference>
<feature type="domain" description="MRH" evidence="10">
    <location>
        <begin position="83"/>
        <end position="234"/>
    </location>
</feature>
<keyword evidence="5 9" id="KW-1133">Transmembrane helix</keyword>
<evidence type="ECO:0000256" key="2">
    <source>
        <dbReference type="ARBA" id="ARBA00022448"/>
    </source>
</evidence>
<evidence type="ECO:0000313" key="11">
    <source>
        <dbReference type="EMBL" id="KAJ3606448.1"/>
    </source>
</evidence>
<feature type="domain" description="MRH" evidence="10">
    <location>
        <begin position="958"/>
        <end position="1087"/>
    </location>
</feature>
<keyword evidence="3 9" id="KW-0812">Transmembrane</keyword>
<feature type="domain" description="MRH" evidence="10">
    <location>
        <begin position="1796"/>
        <end position="1921"/>
    </location>
</feature>
<keyword evidence="12" id="KW-1185">Reference proteome</keyword>
<dbReference type="GO" id="GO:0000139">
    <property type="term" value="C:Golgi membrane"/>
    <property type="evidence" value="ECO:0007669"/>
    <property type="project" value="UniProtKB-SubCell"/>
</dbReference>
<evidence type="ECO:0000256" key="9">
    <source>
        <dbReference type="SAM" id="Phobius"/>
    </source>
</evidence>
<comment type="caution">
    <text evidence="11">The sequence shown here is derived from an EMBL/GenBank/DDBJ whole genome shotgun (WGS) entry which is preliminary data.</text>
</comment>
<evidence type="ECO:0000256" key="6">
    <source>
        <dbReference type="ARBA" id="ARBA00023136"/>
    </source>
</evidence>
<dbReference type="EMBL" id="JANIIK010000042">
    <property type="protein sequence ID" value="KAJ3606448.1"/>
    <property type="molecule type" value="Genomic_DNA"/>
</dbReference>
<evidence type="ECO:0000256" key="3">
    <source>
        <dbReference type="ARBA" id="ARBA00022692"/>
    </source>
</evidence>
<dbReference type="Proteomes" id="UP001148018">
    <property type="component" value="Unassembled WGS sequence"/>
</dbReference>
<dbReference type="GO" id="GO:0010008">
    <property type="term" value="C:endosome membrane"/>
    <property type="evidence" value="ECO:0007669"/>
    <property type="project" value="UniProtKB-SubCell"/>
</dbReference>
<dbReference type="Pfam" id="PF00878">
    <property type="entry name" value="CIMR"/>
    <property type="match status" value="10"/>
</dbReference>
<accession>A0A9Q0IQB1</accession>
<dbReference type="InterPro" id="IPR009011">
    <property type="entry name" value="Man6P_isomerase_rcpt-bd_dom_sf"/>
</dbReference>
<feature type="region of interest" description="Disordered" evidence="8">
    <location>
        <begin position="2004"/>
        <end position="2080"/>
    </location>
</feature>
<gene>
    <name evidence="11" type="ORF">NHX12_025969</name>
</gene>
<dbReference type="FunFam" id="2.70.130.10:FF:000028">
    <property type="entry name" value="Mannose-6-phosphate/insulin-like growth factor II receptor"/>
    <property type="match status" value="1"/>
</dbReference>
<feature type="domain" description="MRH" evidence="10">
    <location>
        <begin position="821"/>
        <end position="950"/>
    </location>
</feature>
<reference evidence="11" key="1">
    <citation type="submission" date="2022-07" db="EMBL/GenBank/DDBJ databases">
        <title>Chromosome-level genome of Muraenolepis orangiensis.</title>
        <authorList>
            <person name="Kim J."/>
        </authorList>
    </citation>
    <scope>NUCLEOTIDE SEQUENCE</scope>
    <source>
        <strain evidence="11">KU_S4_2022</strain>
        <tissue evidence="11">Muscle</tissue>
    </source>
</reference>
<protein>
    <recommendedName>
        <fullName evidence="10">MRH domain-containing protein</fullName>
    </recommendedName>
</protein>
<evidence type="ECO:0000259" key="10">
    <source>
        <dbReference type="PROSITE" id="PS51914"/>
    </source>
</evidence>
<proteinExistence type="predicted"/>
<keyword evidence="2" id="KW-0813">Transport</keyword>
<dbReference type="FunFam" id="2.70.130.10:FF:000013">
    <property type="entry name" value="Insulin-like growth factor 2 receptor"/>
    <property type="match status" value="1"/>
</dbReference>